<evidence type="ECO:0008006" key="3">
    <source>
        <dbReference type="Google" id="ProtNLM"/>
    </source>
</evidence>
<reference evidence="1" key="2">
    <citation type="journal article" date="2007" name="Science">
        <title>Draft genome sequence of the sexually transmitted pathogen Trichomonas vaginalis.</title>
        <authorList>
            <person name="Carlton J.M."/>
            <person name="Hirt R.P."/>
            <person name="Silva J.C."/>
            <person name="Delcher A.L."/>
            <person name="Schatz M."/>
            <person name="Zhao Q."/>
            <person name="Wortman J.R."/>
            <person name="Bidwell S.L."/>
            <person name="Alsmark U.C.M."/>
            <person name="Besteiro S."/>
            <person name="Sicheritz-Ponten T."/>
            <person name="Noel C.J."/>
            <person name="Dacks J.B."/>
            <person name="Foster P.G."/>
            <person name="Simillion C."/>
            <person name="Van de Peer Y."/>
            <person name="Miranda-Saavedra D."/>
            <person name="Barton G.J."/>
            <person name="Westrop G.D."/>
            <person name="Mueller S."/>
            <person name="Dessi D."/>
            <person name="Fiori P.L."/>
            <person name="Ren Q."/>
            <person name="Paulsen I."/>
            <person name="Zhang H."/>
            <person name="Bastida-Corcuera F.D."/>
            <person name="Simoes-Barbosa A."/>
            <person name="Brown M.T."/>
            <person name="Hayes R.D."/>
            <person name="Mukherjee M."/>
            <person name="Okumura C.Y."/>
            <person name="Schneider R."/>
            <person name="Smith A.J."/>
            <person name="Vanacova S."/>
            <person name="Villalvazo M."/>
            <person name="Haas B.J."/>
            <person name="Pertea M."/>
            <person name="Feldblyum T.V."/>
            <person name="Utterback T.R."/>
            <person name="Shu C.L."/>
            <person name="Osoegawa K."/>
            <person name="de Jong P.J."/>
            <person name="Hrdy I."/>
            <person name="Horvathova L."/>
            <person name="Zubacova Z."/>
            <person name="Dolezal P."/>
            <person name="Malik S.B."/>
            <person name="Logsdon J.M. Jr."/>
            <person name="Henze K."/>
            <person name="Gupta A."/>
            <person name="Wang C.C."/>
            <person name="Dunne R.L."/>
            <person name="Upcroft J.A."/>
            <person name="Upcroft P."/>
            <person name="White O."/>
            <person name="Salzberg S.L."/>
            <person name="Tang P."/>
            <person name="Chiu C.-H."/>
            <person name="Lee Y.-S."/>
            <person name="Embley T.M."/>
            <person name="Coombs G.H."/>
            <person name="Mottram J.C."/>
            <person name="Tachezy J."/>
            <person name="Fraser-Liggett C.M."/>
            <person name="Johnson P.J."/>
        </authorList>
    </citation>
    <scope>NUCLEOTIDE SEQUENCE [LARGE SCALE GENOMIC DNA]</scope>
    <source>
        <strain evidence="1">G3</strain>
    </source>
</reference>
<dbReference type="Proteomes" id="UP000001542">
    <property type="component" value="Unassembled WGS sequence"/>
</dbReference>
<reference evidence="1" key="1">
    <citation type="submission" date="2006-10" db="EMBL/GenBank/DDBJ databases">
        <authorList>
            <person name="Amadeo P."/>
            <person name="Zhao Q."/>
            <person name="Wortman J."/>
            <person name="Fraser-Liggett C."/>
            <person name="Carlton J."/>
        </authorList>
    </citation>
    <scope>NUCLEOTIDE SEQUENCE</scope>
    <source>
        <strain evidence="1">G3</strain>
    </source>
</reference>
<dbReference type="InParanoid" id="A2FMI9"/>
<evidence type="ECO:0000313" key="1">
    <source>
        <dbReference type="EMBL" id="EAX93888.1"/>
    </source>
</evidence>
<keyword evidence="2" id="KW-1185">Reference proteome</keyword>
<dbReference type="RefSeq" id="XP_001306818.1">
    <property type="nucleotide sequence ID" value="XM_001306817.1"/>
</dbReference>
<organism evidence="1 2">
    <name type="scientific">Trichomonas vaginalis (strain ATCC PRA-98 / G3)</name>
    <dbReference type="NCBI Taxonomy" id="412133"/>
    <lineage>
        <taxon>Eukaryota</taxon>
        <taxon>Metamonada</taxon>
        <taxon>Parabasalia</taxon>
        <taxon>Trichomonadida</taxon>
        <taxon>Trichomonadidae</taxon>
        <taxon>Trichomonas</taxon>
    </lineage>
</organism>
<gene>
    <name evidence="1" type="ORF">TVAG_032740</name>
</gene>
<dbReference type="VEuPathDB" id="TrichDB:TVAG_032740"/>
<sequence length="397" mass="46790">MKSSAVCFSDLIRDKCIKDKILTSYKTDLNIKCLDSIDILSKFLETGKLEFPEDEDHYHDIFEIGKHFGNQILIQIYIEYIKLDKYITKENVFQKYQISVLENDTSTEKECIEFISSHLYCFSDNDIIENFAKNGYEFCEKILSSKQLKIINEDKLALLLLEICKMNNALFDLFRYIKLSFCSSEILDQIYNFSIERSFESVLLTIYNETIKNYHSYLREKFEISNQSILSFEKPFTETKITISNNYMNFYDFVKASEVIKMELSASTIRDGSLSNINSYRNDVNFHTQSYTNSWIKADLKGYKLKPMFYILQSTVVENDSHFLRRWKLEGIKEDGTTIVLNSDKYYEFNRGEIKEFPLQTNEYFVSFKLTQTGENSSNTNYLQINIFDFIGDFVKI</sequence>
<evidence type="ECO:0000313" key="2">
    <source>
        <dbReference type="Proteomes" id="UP000001542"/>
    </source>
</evidence>
<name>A2FMI9_TRIV3</name>
<dbReference type="KEGG" id="tva:4751613"/>
<proteinExistence type="predicted"/>
<dbReference type="VEuPathDB" id="TrichDB:TVAGG3_0054400"/>
<dbReference type="SMR" id="A2FMI9"/>
<protein>
    <recommendedName>
        <fullName evidence="3">BACK domain-containing protein</fullName>
    </recommendedName>
</protein>
<dbReference type="AlphaFoldDB" id="A2FMI9"/>
<dbReference type="EMBL" id="DS113887">
    <property type="protein sequence ID" value="EAX93888.1"/>
    <property type="molecule type" value="Genomic_DNA"/>
</dbReference>
<accession>A2FMI9</accession>